<name>A0A918DUZ4_9GAMM</name>
<gene>
    <name evidence="4" type="ORF">GCM10011348_26520</name>
</gene>
<evidence type="ECO:0000313" key="4">
    <source>
        <dbReference type="EMBL" id="GGO83235.1"/>
    </source>
</evidence>
<keyword evidence="2" id="KW-0520">NAD</keyword>
<dbReference type="AlphaFoldDB" id="A0A918DUZ4"/>
<dbReference type="Gene3D" id="3.40.50.720">
    <property type="entry name" value="NAD(P)-binding Rossmann-like Domain"/>
    <property type="match status" value="2"/>
</dbReference>
<dbReference type="PANTHER" id="PTHR43333">
    <property type="entry name" value="2-HACID_DH_C DOMAIN-CONTAINING PROTEIN"/>
    <property type="match status" value="1"/>
</dbReference>
<dbReference type="GO" id="GO:0051287">
    <property type="term" value="F:NAD binding"/>
    <property type="evidence" value="ECO:0007669"/>
    <property type="project" value="InterPro"/>
</dbReference>
<dbReference type="Pfam" id="PF02826">
    <property type="entry name" value="2-Hacid_dh_C"/>
    <property type="match status" value="1"/>
</dbReference>
<accession>A0A918DUZ4</accession>
<evidence type="ECO:0000313" key="5">
    <source>
        <dbReference type="Proteomes" id="UP000599578"/>
    </source>
</evidence>
<reference evidence="4 5" key="1">
    <citation type="journal article" date="2014" name="Int. J. Syst. Evol. Microbiol.">
        <title>Complete genome sequence of Corynebacterium casei LMG S-19264T (=DSM 44701T), isolated from a smear-ripened cheese.</title>
        <authorList>
            <consortium name="US DOE Joint Genome Institute (JGI-PGF)"/>
            <person name="Walter F."/>
            <person name="Albersmeier A."/>
            <person name="Kalinowski J."/>
            <person name="Ruckert C."/>
        </authorList>
    </citation>
    <scope>NUCLEOTIDE SEQUENCE [LARGE SCALE GENOMIC DNA]</scope>
    <source>
        <strain evidence="4 5">CGMCC 1.7286</strain>
    </source>
</reference>
<protein>
    <submittedName>
        <fullName evidence="4">Glyoxylate/hydroxypyruvate reductase A</fullName>
    </submittedName>
</protein>
<keyword evidence="1" id="KW-0560">Oxidoreductase</keyword>
<dbReference type="EMBL" id="BMLT01000006">
    <property type="protein sequence ID" value="GGO83235.1"/>
    <property type="molecule type" value="Genomic_DNA"/>
</dbReference>
<evidence type="ECO:0000256" key="1">
    <source>
        <dbReference type="ARBA" id="ARBA00023002"/>
    </source>
</evidence>
<dbReference type="RefSeq" id="WP_188861094.1">
    <property type="nucleotide sequence ID" value="NZ_BMLT01000006.1"/>
</dbReference>
<sequence>MKILFHGQGLDSDSWLAGIRRQLPDADARCWSRKLEADWQADYALLWHPPAELFQHQKALRALFNLGAGVDALLSLPGRPEEIPLIRLRNAGMDRWMSEYVLYGVLHFGRDFDRYRIQQQQRQWHPLQSRPRHSLNVGLLGLGAIGAEVATTLARQGYAVRGWSREPKSIDGIDTYAGRACLDAFLAGCDFIVNLLPATRDTRHLLDAARLAALPAGAVVISPGRGSTLDQDALLAALDAGHLRGAMLDVFAEEPLPAEHPLWSRPEVIVTPHIAAPTLVAEALEQIAADIEALEKGRFVPYVNVEKEY</sequence>
<organism evidence="4 5">
    <name type="scientific">Marinobacterium nitratireducens</name>
    <dbReference type="NCBI Taxonomy" id="518897"/>
    <lineage>
        <taxon>Bacteria</taxon>
        <taxon>Pseudomonadati</taxon>
        <taxon>Pseudomonadota</taxon>
        <taxon>Gammaproteobacteria</taxon>
        <taxon>Oceanospirillales</taxon>
        <taxon>Oceanospirillaceae</taxon>
        <taxon>Marinobacterium</taxon>
    </lineage>
</organism>
<comment type="caution">
    <text evidence="4">The sequence shown here is derived from an EMBL/GenBank/DDBJ whole genome shotgun (WGS) entry which is preliminary data.</text>
</comment>
<dbReference type="Proteomes" id="UP000599578">
    <property type="component" value="Unassembled WGS sequence"/>
</dbReference>
<feature type="domain" description="D-isomer specific 2-hydroxyacid dehydrogenase NAD-binding" evidence="3">
    <location>
        <begin position="105"/>
        <end position="275"/>
    </location>
</feature>
<dbReference type="PANTHER" id="PTHR43333:SF1">
    <property type="entry name" value="D-ISOMER SPECIFIC 2-HYDROXYACID DEHYDROGENASE NAD-BINDING DOMAIN-CONTAINING PROTEIN"/>
    <property type="match status" value="1"/>
</dbReference>
<dbReference type="InterPro" id="IPR006140">
    <property type="entry name" value="D-isomer_DH_NAD-bd"/>
</dbReference>
<keyword evidence="5" id="KW-1185">Reference proteome</keyword>
<dbReference type="GO" id="GO:0016491">
    <property type="term" value="F:oxidoreductase activity"/>
    <property type="evidence" value="ECO:0007669"/>
    <property type="project" value="UniProtKB-KW"/>
</dbReference>
<evidence type="ECO:0000256" key="2">
    <source>
        <dbReference type="ARBA" id="ARBA00023027"/>
    </source>
</evidence>
<dbReference type="CDD" id="cd12164">
    <property type="entry name" value="GDH_like_2"/>
    <property type="match status" value="1"/>
</dbReference>
<evidence type="ECO:0000259" key="3">
    <source>
        <dbReference type="Pfam" id="PF02826"/>
    </source>
</evidence>
<dbReference type="SUPFAM" id="SSF51735">
    <property type="entry name" value="NAD(P)-binding Rossmann-fold domains"/>
    <property type="match status" value="1"/>
</dbReference>
<proteinExistence type="predicted"/>
<dbReference type="InterPro" id="IPR036291">
    <property type="entry name" value="NAD(P)-bd_dom_sf"/>
</dbReference>